<dbReference type="InterPro" id="IPR001853">
    <property type="entry name" value="DSBA-like_thioredoxin_dom"/>
</dbReference>
<evidence type="ECO:0000256" key="1">
    <source>
        <dbReference type="SAM" id="MobiDB-lite"/>
    </source>
</evidence>
<feature type="domain" description="DSBA-like thioredoxin" evidence="2">
    <location>
        <begin position="5"/>
        <end position="237"/>
    </location>
</feature>
<dbReference type="Pfam" id="PF01323">
    <property type="entry name" value="DSBA"/>
    <property type="match status" value="1"/>
</dbReference>
<keyword evidence="4" id="KW-1185">Reference proteome</keyword>
<protein>
    <recommendedName>
        <fullName evidence="2">DSBA-like thioredoxin domain-containing protein</fullName>
    </recommendedName>
</protein>
<dbReference type="SUPFAM" id="SSF52833">
    <property type="entry name" value="Thioredoxin-like"/>
    <property type="match status" value="1"/>
</dbReference>
<gene>
    <name evidence="3" type="ORF">EKO27_g8514</name>
</gene>
<dbReference type="Gene3D" id="3.40.30.10">
    <property type="entry name" value="Glutaredoxin"/>
    <property type="match status" value="1"/>
</dbReference>
<dbReference type="GO" id="GO:0016491">
    <property type="term" value="F:oxidoreductase activity"/>
    <property type="evidence" value="ECO:0007669"/>
    <property type="project" value="InterPro"/>
</dbReference>
<dbReference type="InterPro" id="IPR036249">
    <property type="entry name" value="Thioredoxin-like_sf"/>
</dbReference>
<feature type="region of interest" description="Disordered" evidence="1">
    <location>
        <begin position="124"/>
        <end position="143"/>
    </location>
</feature>
<dbReference type="Proteomes" id="UP000286045">
    <property type="component" value="Unassembled WGS sequence"/>
</dbReference>
<organism evidence="3 4">
    <name type="scientific">Xylaria grammica</name>
    <dbReference type="NCBI Taxonomy" id="363999"/>
    <lineage>
        <taxon>Eukaryota</taxon>
        <taxon>Fungi</taxon>
        <taxon>Dikarya</taxon>
        <taxon>Ascomycota</taxon>
        <taxon>Pezizomycotina</taxon>
        <taxon>Sordariomycetes</taxon>
        <taxon>Xylariomycetidae</taxon>
        <taxon>Xylariales</taxon>
        <taxon>Xylariaceae</taxon>
        <taxon>Xylaria</taxon>
    </lineage>
</organism>
<dbReference type="CDD" id="cd03024">
    <property type="entry name" value="DsbA_FrnE"/>
    <property type="match status" value="1"/>
</dbReference>
<evidence type="ECO:0000313" key="4">
    <source>
        <dbReference type="Proteomes" id="UP000286045"/>
    </source>
</evidence>
<comment type="caution">
    <text evidence="3">The sequence shown here is derived from an EMBL/GenBank/DDBJ whole genome shotgun (WGS) entry which is preliminary data.</text>
</comment>
<dbReference type="PANTHER" id="PTHR13887">
    <property type="entry name" value="GLUTATHIONE S-TRANSFERASE KAPPA"/>
    <property type="match status" value="1"/>
</dbReference>
<accession>A0A439CX20</accession>
<name>A0A439CX20_9PEZI</name>
<dbReference type="EMBL" id="RYZI01000324">
    <property type="protein sequence ID" value="RWA06587.1"/>
    <property type="molecule type" value="Genomic_DNA"/>
</dbReference>
<evidence type="ECO:0000313" key="3">
    <source>
        <dbReference type="EMBL" id="RWA06587.1"/>
    </source>
</evidence>
<sequence>MTNFTIDITSDPVCIWCYIGRKRLDKAIALYKKIYPNGRHDTFTVNWKAYYLDPSAPTRGIPIAERMLQKVTSTKAGRDPTGEDKALAQHLTERLASLGRQEGITISGRGKIGNTRSAHRAIAFSKTQPIPAEERSQDAPESSVASVQDRFVMALFAAYFEGAADITSHEDLADVAESIGLSRTGVLEWLDSGKGGEEVDEQDRIAKDMGLKGVPHFTVQGRKVDGSRDVQDFLELLVKIKEEEQEQEQGQATQAT</sequence>
<dbReference type="PANTHER" id="PTHR13887:SF41">
    <property type="entry name" value="THIOREDOXIN SUPERFAMILY PROTEIN"/>
    <property type="match status" value="1"/>
</dbReference>
<evidence type="ECO:0000259" key="2">
    <source>
        <dbReference type="Pfam" id="PF01323"/>
    </source>
</evidence>
<proteinExistence type="predicted"/>
<reference evidence="3 4" key="1">
    <citation type="submission" date="2018-12" db="EMBL/GenBank/DDBJ databases">
        <title>Draft genome sequence of Xylaria grammica IHI A82.</title>
        <authorList>
            <person name="Buettner E."/>
            <person name="Kellner H."/>
        </authorList>
    </citation>
    <scope>NUCLEOTIDE SEQUENCE [LARGE SCALE GENOMIC DNA]</scope>
    <source>
        <strain evidence="3 4">IHI A82</strain>
    </source>
</reference>
<dbReference type="AlphaFoldDB" id="A0A439CX20"/>